<name>A0A672Y823_9TELE</name>
<feature type="compositionally biased region" description="Polar residues" evidence="1">
    <location>
        <begin position="174"/>
        <end position="184"/>
    </location>
</feature>
<dbReference type="PANTHER" id="PTHR38004:SF1">
    <property type="entry name" value="PROLINE-RICH PROTEIN 33"/>
    <property type="match status" value="1"/>
</dbReference>
<feature type="compositionally biased region" description="Polar residues" evidence="1">
    <location>
        <begin position="898"/>
        <end position="909"/>
    </location>
</feature>
<reference evidence="2" key="2">
    <citation type="submission" date="2025-08" db="UniProtKB">
        <authorList>
            <consortium name="Ensembl"/>
        </authorList>
    </citation>
    <scope>IDENTIFICATION</scope>
</reference>
<dbReference type="Proteomes" id="UP000472271">
    <property type="component" value="Chromosome 3"/>
</dbReference>
<dbReference type="InterPro" id="IPR028004">
    <property type="entry name" value="DUF4643"/>
</dbReference>
<organism evidence="2 3">
    <name type="scientific">Sphaeramia orbicularis</name>
    <name type="common">orbiculate cardinalfish</name>
    <dbReference type="NCBI Taxonomy" id="375764"/>
    <lineage>
        <taxon>Eukaryota</taxon>
        <taxon>Metazoa</taxon>
        <taxon>Chordata</taxon>
        <taxon>Craniata</taxon>
        <taxon>Vertebrata</taxon>
        <taxon>Euteleostomi</taxon>
        <taxon>Actinopterygii</taxon>
        <taxon>Neopterygii</taxon>
        <taxon>Teleostei</taxon>
        <taxon>Neoteleostei</taxon>
        <taxon>Acanthomorphata</taxon>
        <taxon>Gobiaria</taxon>
        <taxon>Kurtiformes</taxon>
        <taxon>Apogonoidei</taxon>
        <taxon>Apogonidae</taxon>
        <taxon>Apogoninae</taxon>
        <taxon>Sphaeramia</taxon>
    </lineage>
</organism>
<feature type="compositionally biased region" description="Low complexity" evidence="1">
    <location>
        <begin position="190"/>
        <end position="200"/>
    </location>
</feature>
<evidence type="ECO:0000313" key="2">
    <source>
        <dbReference type="Ensembl" id="ENSSORP00005002847.1"/>
    </source>
</evidence>
<feature type="region of interest" description="Disordered" evidence="1">
    <location>
        <begin position="1322"/>
        <end position="1344"/>
    </location>
</feature>
<feature type="compositionally biased region" description="Basic and acidic residues" evidence="1">
    <location>
        <begin position="767"/>
        <end position="780"/>
    </location>
</feature>
<dbReference type="InParanoid" id="A0A672Y823"/>
<keyword evidence="3" id="KW-1185">Reference proteome</keyword>
<feature type="region of interest" description="Disordered" evidence="1">
    <location>
        <begin position="747"/>
        <end position="780"/>
    </location>
</feature>
<dbReference type="Ensembl" id="ENSSORT00005002932.1">
    <property type="protein sequence ID" value="ENSSORP00005002847.1"/>
    <property type="gene ID" value="ENSSORG00005001772.1"/>
</dbReference>
<accession>A0A672Y823</accession>
<reference evidence="2" key="3">
    <citation type="submission" date="2025-09" db="UniProtKB">
        <authorList>
            <consortium name="Ensembl"/>
        </authorList>
    </citation>
    <scope>IDENTIFICATION</scope>
</reference>
<sequence length="1344" mass="144937">MFNNNNQANIYKEIEIPVTQRSTLNLSLATTEQPSRENPASSIDSRIVRTVLTESVSTKLKTNQSQASSLPEVPLFFSTAPQTPNLIPTGVFSVHSPSPLPSTFIPPVAEARKSLTSLLETQMSLAASKPKSRSTYYGLTPVQYAAYGGIRTTAPQQQTPLNDVSANKAESDETVNGSPTSQCLNEHRPPSAQSSQLLSSVTDSELTTSKAVTEVQSMAIKSIKTTAVDTVNAELPLGSAQKSIQQSTSEVSAPKASYSEAPIPIPQAGEAHTAVDTTPSLTDASLLRLKVDNTQLSANITDDSPQNKGFSFQTDNLCAKSKITNPKQLSEERVIFHKPVRSSQTTGGVSQPIVNGFNAPLSAKPPEVLRDLTNPQLEPKLSGNSIINGVMLFGAQTKVVVETSTTFQKTTDKFKQNLNISTDAELPNEAKVSLMAAEEERIQDKTSKPLFSKELSKEGLPTCAGSVPPHEPVTASLCLAQFSICTQSAQLTQQRQSSTNAQTYTNTKEENTIHLPKYPSIKLSDTPNTPEVTAALKSKLSTDTNKLKSPNISDLTNFSAYSKEAPKVVQTNDYKLLHIKSCALSNIQDNHPGAGLHTNSGRATTTQINKPSIDTTHKIHTKDPEQLSPENMGVNIPDSTADVVNDSATKLHPQTSTRPVGVFTKNVQAVHLHDKLNVQETNQTHCINESKLSEPTLNTTKSSVEPLNVPTAETKKVSVRLHTDASAAAILDPAVNCKQVVDAGLQIRKPPVPSSPVMRPPKSPLLRSDRPDSQSEAKPAHDIRCISTHLDSKSTAEQFIKAQTLEPLPVNKTAINEQSSCIQSGFGTKLLASPTTKLKHMVRSCNETRIPPSPNYAAVNIPDKGKQTIMNESCLYADSVQVSQTDVKLLKLHHSQTSDRNSQTPTGTETKPVVKPWNTTRASPVPDLTPVQRYLPGLAQSAQTPVPLSQSVEHKDPPSTTTSHDNLTQTKTPMSTGTGPHVKPLPEPKIPIVNVHSQTKLVQTNAENSTQVSAQQVDLTLSSVADSKPSGAKTDSVQVKVHATNVEPSTGLPVENISCADPNDTVMKACVVKAAVTDSATPASLPQASVSVKPTNRGTSPPSQQKTGHKDKKEALKTKMTAAQTEAPVAEPSTKSATSTASSAADEKKSVADKNLPSSTAEPMKPKGLKGKLSGWTRLKKHMVVEPEEPKFPELDAEPQAESSRAGGAESQNPSPDQSSNQEVVKDNDKGPKALKMWDALLFQMFSTKDKILQQINNKKGTSDKKEAAKDHPTEVPSFVNRLPILLYSPRFDARKLKEAAEKPLTKIAAVFERGLIKRKTQEDEHKDFNRTARGFSSKKRADV</sequence>
<feature type="region of interest" description="Disordered" evidence="1">
    <location>
        <begin position="893"/>
        <end position="981"/>
    </location>
</feature>
<feature type="compositionally biased region" description="Polar residues" evidence="1">
    <location>
        <begin position="940"/>
        <end position="951"/>
    </location>
</feature>
<feature type="region of interest" description="Disordered" evidence="1">
    <location>
        <begin position="1079"/>
        <end position="1231"/>
    </location>
</feature>
<proteinExistence type="predicted"/>
<feature type="region of interest" description="Disordered" evidence="1">
    <location>
        <begin position="164"/>
        <end position="203"/>
    </location>
</feature>
<evidence type="ECO:0000313" key="3">
    <source>
        <dbReference type="Proteomes" id="UP000472271"/>
    </source>
</evidence>
<feature type="compositionally biased region" description="Pro residues" evidence="1">
    <location>
        <begin position="750"/>
        <end position="763"/>
    </location>
</feature>
<feature type="compositionally biased region" description="Polar residues" evidence="1">
    <location>
        <begin position="958"/>
        <end position="978"/>
    </location>
</feature>
<protein>
    <submittedName>
        <fullName evidence="2">Uncharacterized protein</fullName>
    </submittedName>
</protein>
<feature type="compositionally biased region" description="Basic and acidic residues" evidence="1">
    <location>
        <begin position="1183"/>
        <end position="1194"/>
    </location>
</feature>
<dbReference type="PANTHER" id="PTHR38004">
    <property type="entry name" value="PROLINE-RICH PROTEIN 33"/>
    <property type="match status" value="1"/>
</dbReference>
<evidence type="ECO:0000256" key="1">
    <source>
        <dbReference type="SAM" id="MobiDB-lite"/>
    </source>
</evidence>
<dbReference type="Pfam" id="PF15485">
    <property type="entry name" value="DUF4643"/>
    <property type="match status" value="1"/>
</dbReference>
<feature type="compositionally biased region" description="Low complexity" evidence="1">
    <location>
        <begin position="1133"/>
        <end position="1144"/>
    </location>
</feature>
<feature type="compositionally biased region" description="Polar residues" evidence="1">
    <location>
        <begin position="1079"/>
        <end position="1106"/>
    </location>
</feature>
<feature type="compositionally biased region" description="Low complexity" evidence="1">
    <location>
        <begin position="1211"/>
        <end position="1222"/>
    </location>
</feature>
<gene>
    <name evidence="2" type="primary">LOC115416990</name>
</gene>
<reference evidence="2" key="1">
    <citation type="submission" date="2019-06" db="EMBL/GenBank/DDBJ databases">
        <authorList>
            <consortium name="Wellcome Sanger Institute Data Sharing"/>
        </authorList>
    </citation>
    <scope>NUCLEOTIDE SEQUENCE [LARGE SCALE GENOMIC DNA]</scope>
</reference>
<feature type="compositionally biased region" description="Basic and acidic residues" evidence="1">
    <location>
        <begin position="1322"/>
        <end position="1331"/>
    </location>
</feature>